<sequence length="462" mass="54346">MSKVDEQFHLQSLIKNVKTKQSLKNATHQTPTCLIIIGNILLGIRIVLQYIISILRNAKRKRTPALYILMSKFVNQGYCYWDNNNEQCKDNDPSLTCQIEEQVIYKLKNLIHENCESFNSKSTIAYNTKGCVELQKECYLNQQCIQTLNQDGSVGKGCQNTPNSCFEIMVRIYHKLIIILSYVMLYQLLKERDFFTLIKQLKKHKQKIYQQRIMIHYMRLRFNLQSPQKFCVQIELAQLIIKNQFELDLVRKQIQINLGNPFVISENTKQKVTQIMLLNDIMIYFMIGISGLSLQTGNAIMLFNLLDLLQSLSYIKSMQYSFPPHFLQFLNTYTKVSLQPILELFQIEELFRSLNGKSLTFKSISQSIQIQANPLNQFYLLDAQDRYFSILCSLTAYFISVFYGIFQIQRDLLLFNLNKIQIIQYFVKKQFSIILFSIFLKLLQKQLIQIFNQLCEFFAQTF</sequence>
<dbReference type="Proteomes" id="UP000692954">
    <property type="component" value="Unassembled WGS sequence"/>
</dbReference>
<reference evidence="2" key="1">
    <citation type="submission" date="2021-01" db="EMBL/GenBank/DDBJ databases">
        <authorList>
            <consortium name="Genoscope - CEA"/>
            <person name="William W."/>
        </authorList>
    </citation>
    <scope>NUCLEOTIDE SEQUENCE</scope>
</reference>
<keyword evidence="1" id="KW-1133">Transmembrane helix</keyword>
<accession>A0A8S1RCW1</accession>
<comment type="caution">
    <text evidence="2">The sequence shown here is derived from an EMBL/GenBank/DDBJ whole genome shotgun (WGS) entry which is preliminary data.</text>
</comment>
<feature type="transmembrane region" description="Helical" evidence="1">
    <location>
        <begin position="387"/>
        <end position="406"/>
    </location>
</feature>
<feature type="transmembrane region" description="Helical" evidence="1">
    <location>
        <begin position="281"/>
        <end position="306"/>
    </location>
</feature>
<evidence type="ECO:0008006" key="4">
    <source>
        <dbReference type="Google" id="ProtNLM"/>
    </source>
</evidence>
<dbReference type="PANTHER" id="PTHR38934">
    <property type="entry name" value="HYPHALLY REGULATED CELL WALL PROTEIN 1"/>
    <property type="match status" value="1"/>
</dbReference>
<proteinExistence type="predicted"/>
<name>A0A8S1RCW1_9CILI</name>
<feature type="transmembrane region" description="Helical" evidence="1">
    <location>
        <begin position="34"/>
        <end position="52"/>
    </location>
</feature>
<dbReference type="AlphaFoldDB" id="A0A8S1RCW1"/>
<keyword evidence="3" id="KW-1185">Reference proteome</keyword>
<organism evidence="2 3">
    <name type="scientific">Paramecium sonneborni</name>
    <dbReference type="NCBI Taxonomy" id="65129"/>
    <lineage>
        <taxon>Eukaryota</taxon>
        <taxon>Sar</taxon>
        <taxon>Alveolata</taxon>
        <taxon>Ciliophora</taxon>
        <taxon>Intramacronucleata</taxon>
        <taxon>Oligohymenophorea</taxon>
        <taxon>Peniculida</taxon>
        <taxon>Parameciidae</taxon>
        <taxon>Paramecium</taxon>
    </lineage>
</organism>
<evidence type="ECO:0000256" key="1">
    <source>
        <dbReference type="SAM" id="Phobius"/>
    </source>
</evidence>
<gene>
    <name evidence="2" type="ORF">PSON_ATCC_30995.1.T1650009</name>
</gene>
<evidence type="ECO:0000313" key="2">
    <source>
        <dbReference type="EMBL" id="CAD8126116.1"/>
    </source>
</evidence>
<keyword evidence="1" id="KW-0812">Transmembrane</keyword>
<keyword evidence="1" id="KW-0472">Membrane</keyword>
<protein>
    <recommendedName>
        <fullName evidence="4">Transmembrane protein</fullName>
    </recommendedName>
</protein>
<evidence type="ECO:0000313" key="3">
    <source>
        <dbReference type="Proteomes" id="UP000692954"/>
    </source>
</evidence>
<dbReference type="PANTHER" id="PTHR38934:SF6">
    <property type="entry name" value="CHROMOSOME UNDETERMINED SCAFFOLD_176, WHOLE GENOME SHOTGUN SEQUENCE"/>
    <property type="match status" value="1"/>
</dbReference>
<dbReference type="EMBL" id="CAJJDN010000165">
    <property type="protein sequence ID" value="CAD8126116.1"/>
    <property type="molecule type" value="Genomic_DNA"/>
</dbReference>